<keyword evidence="3" id="KW-1185">Reference proteome</keyword>
<dbReference type="Proteomes" id="UP001196870">
    <property type="component" value="Unassembled WGS sequence"/>
</dbReference>
<evidence type="ECO:0000256" key="1">
    <source>
        <dbReference type="SAM" id="MobiDB-lite"/>
    </source>
</evidence>
<feature type="compositionally biased region" description="Pro residues" evidence="1">
    <location>
        <begin position="151"/>
        <end position="160"/>
    </location>
</feature>
<accession>A0ABS5F318</accession>
<organism evidence="2 3">
    <name type="scientific">Plastoroseomonas hellenica</name>
    <dbReference type="NCBI Taxonomy" id="2687306"/>
    <lineage>
        <taxon>Bacteria</taxon>
        <taxon>Pseudomonadati</taxon>
        <taxon>Pseudomonadota</taxon>
        <taxon>Alphaproteobacteria</taxon>
        <taxon>Acetobacterales</taxon>
        <taxon>Acetobacteraceae</taxon>
        <taxon>Plastoroseomonas</taxon>
    </lineage>
</organism>
<proteinExistence type="predicted"/>
<protein>
    <submittedName>
        <fullName evidence="2">Uncharacterized protein</fullName>
    </submittedName>
</protein>
<feature type="region of interest" description="Disordered" evidence="1">
    <location>
        <begin position="148"/>
        <end position="167"/>
    </location>
</feature>
<name>A0ABS5F318_9PROT</name>
<evidence type="ECO:0000313" key="3">
    <source>
        <dbReference type="Proteomes" id="UP001196870"/>
    </source>
</evidence>
<comment type="caution">
    <text evidence="2">The sequence shown here is derived from an EMBL/GenBank/DDBJ whole genome shotgun (WGS) entry which is preliminary data.</text>
</comment>
<gene>
    <name evidence="2" type="ORF">GXW71_21325</name>
</gene>
<dbReference type="EMBL" id="JAAGBB010000027">
    <property type="protein sequence ID" value="MBR0666916.1"/>
    <property type="molecule type" value="Genomic_DNA"/>
</dbReference>
<reference evidence="3" key="1">
    <citation type="journal article" date="2021" name="Syst. Appl. Microbiol.">
        <title>Roseomonas hellenica sp. nov., isolated from roots of wild-growing Alkanna tinctoria.</title>
        <authorList>
            <person name="Rat A."/>
            <person name="Naranjo H.D."/>
            <person name="Lebbe L."/>
            <person name="Cnockaert M."/>
            <person name="Krigas N."/>
            <person name="Grigoriadou K."/>
            <person name="Maloupa E."/>
            <person name="Willems A."/>
        </authorList>
    </citation>
    <scope>NUCLEOTIDE SEQUENCE [LARGE SCALE GENOMIC DNA]</scope>
    <source>
        <strain evidence="3">LMG 31523</strain>
    </source>
</reference>
<dbReference type="RefSeq" id="WP_211854693.1">
    <property type="nucleotide sequence ID" value="NZ_JAAGBB010000027.1"/>
</dbReference>
<evidence type="ECO:0000313" key="2">
    <source>
        <dbReference type="EMBL" id="MBR0666916.1"/>
    </source>
</evidence>
<sequence>MPADDCGHHLEPAPGERSALDLASGELFVLAALRAWVAPLRDPEGTHPDWRALFRMAGVAADAAQGFDQLMGIVARSAIRLLDVRCCRCPGLGADEEALLRITGALQAGEALSALEELTDWLPQAALVPALQGAQRFATLTAAAGLRLPSGPSPAQPPPADAGRVLH</sequence>